<keyword evidence="3" id="KW-1185">Reference proteome</keyword>
<evidence type="ECO:0008006" key="4">
    <source>
        <dbReference type="Google" id="ProtNLM"/>
    </source>
</evidence>
<evidence type="ECO:0000256" key="1">
    <source>
        <dbReference type="SAM" id="SignalP"/>
    </source>
</evidence>
<protein>
    <recommendedName>
        <fullName evidence="4">Oxidoreductase molybdopterin-binding domain-containing protein</fullName>
    </recommendedName>
</protein>
<gene>
    <name evidence="2" type="ORF">M0H32_00265</name>
</gene>
<dbReference type="Proteomes" id="UP001431221">
    <property type="component" value="Unassembled WGS sequence"/>
</dbReference>
<keyword evidence="1" id="KW-0732">Signal</keyword>
<comment type="caution">
    <text evidence="2">The sequence shown here is derived from an EMBL/GenBank/DDBJ whole genome shotgun (WGS) entry which is preliminary data.</text>
</comment>
<dbReference type="EMBL" id="JALNMJ010000001">
    <property type="protein sequence ID" value="MCK7610576.1"/>
    <property type="molecule type" value="Genomic_DNA"/>
</dbReference>
<feature type="chain" id="PRO_5047253777" description="Oxidoreductase molybdopterin-binding domain-containing protein" evidence="1">
    <location>
        <begin position="22"/>
        <end position="160"/>
    </location>
</feature>
<reference evidence="2" key="1">
    <citation type="submission" date="2022-04" db="EMBL/GenBank/DDBJ databases">
        <title>Roseibium sp. CAU 1639 isolated from mud.</title>
        <authorList>
            <person name="Kim W."/>
        </authorList>
    </citation>
    <scope>NUCLEOTIDE SEQUENCE</scope>
    <source>
        <strain evidence="2">CAU 1639</strain>
    </source>
</reference>
<organism evidence="2 3">
    <name type="scientific">Roseibium sediminicola</name>
    <dbReference type="NCBI Taxonomy" id="2933272"/>
    <lineage>
        <taxon>Bacteria</taxon>
        <taxon>Pseudomonadati</taxon>
        <taxon>Pseudomonadota</taxon>
        <taxon>Alphaproteobacteria</taxon>
        <taxon>Hyphomicrobiales</taxon>
        <taxon>Stappiaceae</taxon>
        <taxon>Roseibium</taxon>
    </lineage>
</organism>
<name>A0ABT0GMC7_9HYPH</name>
<dbReference type="RefSeq" id="WP_248149266.1">
    <property type="nucleotide sequence ID" value="NZ_JALNMJ010000001.1"/>
</dbReference>
<proteinExistence type="predicted"/>
<dbReference type="SUPFAM" id="SSF56524">
    <property type="entry name" value="Oxidoreductase molybdopterin-binding domain"/>
    <property type="match status" value="1"/>
</dbReference>
<dbReference type="InterPro" id="IPR036374">
    <property type="entry name" value="OxRdtase_Mopterin-bd_sf"/>
</dbReference>
<sequence>MIRQVFLILSLALGVATPAFSADGETTILVIQAGQTLESREISVAEIEKAGLQEVQAFNPYEKRIETYSGVWMQDFVAAFGTAETSSLTTRAIDDYEITFSKEEWQGLRILIATRVDGEYIDFDRKGPMRIIFPDYDEKHKDYQTNLPKWTWMITEIAME</sequence>
<evidence type="ECO:0000313" key="2">
    <source>
        <dbReference type="EMBL" id="MCK7610576.1"/>
    </source>
</evidence>
<accession>A0ABT0GMC7</accession>
<evidence type="ECO:0000313" key="3">
    <source>
        <dbReference type="Proteomes" id="UP001431221"/>
    </source>
</evidence>
<feature type="signal peptide" evidence="1">
    <location>
        <begin position="1"/>
        <end position="21"/>
    </location>
</feature>